<name>A0A8B8F900_9HEMI</name>
<proteinExistence type="predicted"/>
<organism evidence="1 2">
    <name type="scientific">Sipha flava</name>
    <name type="common">yellow sugarcane aphid</name>
    <dbReference type="NCBI Taxonomy" id="143950"/>
    <lineage>
        <taxon>Eukaryota</taxon>
        <taxon>Metazoa</taxon>
        <taxon>Ecdysozoa</taxon>
        <taxon>Arthropoda</taxon>
        <taxon>Hexapoda</taxon>
        <taxon>Insecta</taxon>
        <taxon>Pterygota</taxon>
        <taxon>Neoptera</taxon>
        <taxon>Paraneoptera</taxon>
        <taxon>Hemiptera</taxon>
        <taxon>Sternorrhyncha</taxon>
        <taxon>Aphidomorpha</taxon>
        <taxon>Aphidoidea</taxon>
        <taxon>Aphididae</taxon>
        <taxon>Sipha</taxon>
    </lineage>
</organism>
<evidence type="ECO:0000313" key="1">
    <source>
        <dbReference type="Proteomes" id="UP000694846"/>
    </source>
</evidence>
<protein>
    <submittedName>
        <fullName evidence="2">Zinc finger BED domain-containing protein 5-like</fullName>
    </submittedName>
</protein>
<dbReference type="RefSeq" id="XP_025407111.1">
    <property type="nucleotide sequence ID" value="XM_025551326.1"/>
</dbReference>
<dbReference type="PANTHER" id="PTHR45913:SF19">
    <property type="entry name" value="LOW QUALITY PROTEIN: ZINC FINGER BED DOMAIN-CONTAINING PROTEIN 5-LIKE"/>
    <property type="match status" value="1"/>
</dbReference>
<reference evidence="2" key="1">
    <citation type="submission" date="2025-08" db="UniProtKB">
        <authorList>
            <consortium name="RefSeq"/>
        </authorList>
    </citation>
    <scope>IDENTIFICATION</scope>
    <source>
        <tissue evidence="2">Whole body</tissue>
    </source>
</reference>
<sequence>MEESEFNFLGDEVWWTKLSFLTDLFEHLNKLNSSIQGRNENMLTSSDKIMAFIEKLNLWKTKVNQDPFKVSISYLVDFKLAEDENLCLIKNNRTMQLKFKEITLNKFWIYVSEEYPEISIKALTILLPF</sequence>
<accession>A0A8B8F900</accession>
<dbReference type="PANTHER" id="PTHR45913">
    <property type="entry name" value="EPM2A-INTERACTING PROTEIN 1"/>
    <property type="match status" value="1"/>
</dbReference>
<dbReference type="Proteomes" id="UP000694846">
    <property type="component" value="Unplaced"/>
</dbReference>
<dbReference type="OrthoDB" id="6602040at2759"/>
<evidence type="ECO:0000313" key="2">
    <source>
        <dbReference type="RefSeq" id="XP_025407111.1"/>
    </source>
</evidence>
<keyword evidence="1" id="KW-1185">Reference proteome</keyword>
<gene>
    <name evidence="2" type="primary">LOC112681067</name>
</gene>
<dbReference type="AlphaFoldDB" id="A0A8B8F900"/>
<dbReference type="GeneID" id="112681067"/>